<dbReference type="SUPFAM" id="SSF52821">
    <property type="entry name" value="Rhodanese/Cell cycle control phosphatase"/>
    <property type="match status" value="1"/>
</dbReference>
<evidence type="ECO:0000313" key="3">
    <source>
        <dbReference type="EMBL" id="KAK8029139.1"/>
    </source>
</evidence>
<evidence type="ECO:0000259" key="2">
    <source>
        <dbReference type="PROSITE" id="PS50206"/>
    </source>
</evidence>
<evidence type="ECO:0000313" key="4">
    <source>
        <dbReference type="Proteomes" id="UP001396898"/>
    </source>
</evidence>
<dbReference type="InterPro" id="IPR001763">
    <property type="entry name" value="Rhodanese-like_dom"/>
</dbReference>
<dbReference type="EMBL" id="JAQQWI010000007">
    <property type="protein sequence ID" value="KAK8029139.1"/>
    <property type="molecule type" value="Genomic_DNA"/>
</dbReference>
<gene>
    <name evidence="3" type="ORF">PG991_006195</name>
</gene>
<keyword evidence="4" id="KW-1185">Reference proteome</keyword>
<protein>
    <recommendedName>
        <fullName evidence="1">Sulfurtransferase</fullName>
    </recommendedName>
</protein>
<dbReference type="PROSITE" id="PS00683">
    <property type="entry name" value="RHODANESE_2"/>
    <property type="match status" value="1"/>
</dbReference>
<keyword evidence="1" id="KW-0808">Transferase</keyword>
<reference evidence="3 4" key="1">
    <citation type="submission" date="2023-01" db="EMBL/GenBank/DDBJ databases">
        <title>Analysis of 21 Apiospora genomes using comparative genomics revels a genus with tremendous synthesis potential of carbohydrate active enzymes and secondary metabolites.</title>
        <authorList>
            <person name="Sorensen T."/>
        </authorList>
    </citation>
    <scope>NUCLEOTIDE SEQUENCE [LARGE SCALE GENOMIC DNA]</scope>
    <source>
        <strain evidence="3 4">CBS 20057</strain>
    </source>
</reference>
<name>A0ABR1SBD9_9PEZI</name>
<evidence type="ECO:0000256" key="1">
    <source>
        <dbReference type="RuleBase" id="RU000507"/>
    </source>
</evidence>
<dbReference type="CDD" id="cd01519">
    <property type="entry name" value="RHOD_HSP67B2"/>
    <property type="match status" value="1"/>
</dbReference>
<dbReference type="Gene3D" id="3.40.250.10">
    <property type="entry name" value="Rhodanese-like domain"/>
    <property type="match status" value="1"/>
</dbReference>
<dbReference type="InterPro" id="IPR001307">
    <property type="entry name" value="Thiosulphate_STrfase_CS"/>
</dbReference>
<dbReference type="InterPro" id="IPR036873">
    <property type="entry name" value="Rhodanese-like_dom_sf"/>
</dbReference>
<dbReference type="PROSITE" id="PS50206">
    <property type="entry name" value="RHODANESE_3"/>
    <property type="match status" value="1"/>
</dbReference>
<dbReference type="Proteomes" id="UP001396898">
    <property type="component" value="Unassembled WGS sequence"/>
</dbReference>
<feature type="domain" description="Rhodanese" evidence="2">
    <location>
        <begin position="125"/>
        <end position="231"/>
    </location>
</feature>
<sequence>MASKHIQALSAQALLRVSSRVSARQNTAAAAAAVRCIASPGATRLHSSSASCATVAARDIRPLLVQARRPARVLSGGVRWSSESATGSKIWSFEEPMLHGPFPFPPLILFPILTPSRASPQIQNLPPNVTLIDVREPAEIRQTGRIPGALNIPITTSPDSFHISAEEFEDRFGFARPEPTNNEQDEVVFYCKAGVRSRAAAGIAREAGWKRVGEYPGSWVEWSGKGGKIER</sequence>
<dbReference type="PANTHER" id="PTHR44086">
    <property type="entry name" value="THIOSULFATE SULFURTRANSFERASE RDL2, MITOCHONDRIAL-RELATED"/>
    <property type="match status" value="1"/>
</dbReference>
<organism evidence="3 4">
    <name type="scientific">Apiospora marii</name>
    <dbReference type="NCBI Taxonomy" id="335849"/>
    <lineage>
        <taxon>Eukaryota</taxon>
        <taxon>Fungi</taxon>
        <taxon>Dikarya</taxon>
        <taxon>Ascomycota</taxon>
        <taxon>Pezizomycotina</taxon>
        <taxon>Sordariomycetes</taxon>
        <taxon>Xylariomycetidae</taxon>
        <taxon>Amphisphaeriales</taxon>
        <taxon>Apiosporaceae</taxon>
        <taxon>Apiospora</taxon>
    </lineage>
</organism>
<dbReference type="SMART" id="SM00450">
    <property type="entry name" value="RHOD"/>
    <property type="match status" value="1"/>
</dbReference>
<accession>A0ABR1SBD9</accession>
<comment type="caution">
    <text evidence="3">The sequence shown here is derived from an EMBL/GenBank/DDBJ whole genome shotgun (WGS) entry which is preliminary data.</text>
</comment>
<dbReference type="Pfam" id="PF00581">
    <property type="entry name" value="Rhodanese"/>
    <property type="match status" value="1"/>
</dbReference>
<proteinExistence type="predicted"/>
<dbReference type="PANTHER" id="PTHR44086:SF10">
    <property type="entry name" value="THIOSULFATE SULFURTRANSFERASE_RHODANESE-LIKE DOMAIN-CONTAINING PROTEIN 3"/>
    <property type="match status" value="1"/>
</dbReference>